<comment type="caution">
    <text evidence="2">The sequence shown here is derived from an EMBL/GenBank/DDBJ whole genome shotgun (WGS) entry which is preliminary data.</text>
</comment>
<proteinExistence type="predicted"/>
<keyword evidence="3" id="KW-1185">Reference proteome</keyword>
<reference evidence="2" key="1">
    <citation type="submission" date="2022-06" db="EMBL/GenBank/DDBJ databases">
        <title>Genome Sequence of Candolleomyces eurysporus.</title>
        <authorList>
            <person name="Buettner E."/>
        </authorList>
    </citation>
    <scope>NUCLEOTIDE SEQUENCE</scope>
    <source>
        <strain evidence="2">VTCC 930004</strain>
    </source>
</reference>
<feature type="signal peptide" evidence="1">
    <location>
        <begin position="1"/>
        <end position="23"/>
    </location>
</feature>
<feature type="chain" id="PRO_5040861968" evidence="1">
    <location>
        <begin position="24"/>
        <end position="179"/>
    </location>
</feature>
<name>A0A9W8MBF6_9AGAR</name>
<dbReference type="EMBL" id="JANBPK010001472">
    <property type="protein sequence ID" value="KAJ2922958.1"/>
    <property type="molecule type" value="Genomic_DNA"/>
</dbReference>
<evidence type="ECO:0000313" key="3">
    <source>
        <dbReference type="Proteomes" id="UP001140091"/>
    </source>
</evidence>
<evidence type="ECO:0000313" key="2">
    <source>
        <dbReference type="EMBL" id="KAJ2922958.1"/>
    </source>
</evidence>
<gene>
    <name evidence="2" type="ORF">H1R20_g14126</name>
</gene>
<feature type="non-terminal residue" evidence="2">
    <location>
        <position position="179"/>
    </location>
</feature>
<dbReference type="AlphaFoldDB" id="A0A9W8MBF6"/>
<protein>
    <submittedName>
        <fullName evidence="2">Uncharacterized protein</fullName>
    </submittedName>
</protein>
<dbReference type="Proteomes" id="UP001140091">
    <property type="component" value="Unassembled WGS sequence"/>
</dbReference>
<accession>A0A9W8MBF6</accession>
<dbReference type="OrthoDB" id="3504677at2759"/>
<keyword evidence="1" id="KW-0732">Signal</keyword>
<organism evidence="2 3">
    <name type="scientific">Candolleomyces eurysporus</name>
    <dbReference type="NCBI Taxonomy" id="2828524"/>
    <lineage>
        <taxon>Eukaryota</taxon>
        <taxon>Fungi</taxon>
        <taxon>Dikarya</taxon>
        <taxon>Basidiomycota</taxon>
        <taxon>Agaricomycotina</taxon>
        <taxon>Agaricomycetes</taxon>
        <taxon>Agaricomycetidae</taxon>
        <taxon>Agaricales</taxon>
        <taxon>Agaricineae</taxon>
        <taxon>Psathyrellaceae</taxon>
        <taxon>Candolleomyces</taxon>
    </lineage>
</organism>
<sequence>MLCISNILLACTTVTLFARGVLADCSFTSLQQATKEYVSGQATGAFATSVSTTNAAYTENFRTANIRTGLISKPLKVDYNRSLHDTIECATYTEVIVTDRAHPYVIGTQMRFNTPTDPASPLTVKQIDSVITDQGDWLFNATGTFYYASRENWFVIPPRVTQYSRRYQGSCRRLPRFIQ</sequence>
<evidence type="ECO:0000256" key="1">
    <source>
        <dbReference type="SAM" id="SignalP"/>
    </source>
</evidence>